<name>A0A2H6KES5_9APIC</name>
<protein>
    <submittedName>
        <fullName evidence="1">Repressor of RNA polymerase III transcription</fullName>
    </submittedName>
</protein>
<dbReference type="GO" id="GO:0016480">
    <property type="term" value="P:negative regulation of transcription by RNA polymerase III"/>
    <property type="evidence" value="ECO:0007669"/>
    <property type="project" value="InterPro"/>
</dbReference>
<dbReference type="VEuPathDB" id="PiroplasmaDB:BOVATA_029800"/>
<evidence type="ECO:0000313" key="2">
    <source>
        <dbReference type="Proteomes" id="UP000236319"/>
    </source>
</evidence>
<dbReference type="RefSeq" id="XP_028867730.1">
    <property type="nucleotide sequence ID" value="XM_029011897.1"/>
</dbReference>
<dbReference type="Pfam" id="PF09174">
    <property type="entry name" value="Maf1"/>
    <property type="match status" value="1"/>
</dbReference>
<dbReference type="GO" id="GO:0000994">
    <property type="term" value="F:RNA polymerase III core binding"/>
    <property type="evidence" value="ECO:0007669"/>
    <property type="project" value="TreeGrafter"/>
</dbReference>
<gene>
    <name evidence="1" type="ORF">BOVATA_029800</name>
</gene>
<dbReference type="PANTHER" id="PTHR22504">
    <property type="entry name" value="REPRESSOR OF RNA POLYMERASE III TRANSCRIPTION MAF1"/>
    <property type="match status" value="1"/>
</dbReference>
<dbReference type="InterPro" id="IPR038564">
    <property type="entry name" value="Maf1_sf"/>
</dbReference>
<proteinExistence type="predicted"/>
<organism evidence="1 2">
    <name type="scientific">Babesia ovata</name>
    <dbReference type="NCBI Taxonomy" id="189622"/>
    <lineage>
        <taxon>Eukaryota</taxon>
        <taxon>Sar</taxon>
        <taxon>Alveolata</taxon>
        <taxon>Apicomplexa</taxon>
        <taxon>Aconoidasida</taxon>
        <taxon>Piroplasmida</taxon>
        <taxon>Babesiidae</taxon>
        <taxon>Babesia</taxon>
    </lineage>
</organism>
<sequence>MTLVENSDLSRLTALLDRFDASDRVFDVKLELLAFPAKKLEAAGRQHPHAEYFSYIMNHCFPDYSFRYGCCLPLSNLRSHLGAKHFKQVKNLAGVINNIDYNLSFIVERFVPGFAKDFWDVIKDIVPLKEVDIYTYDYYGEDGPFNEGSCMQSFNYFLLDKRQQLVLFLCCVTTGKCDSVRQMQDEQSFTTPCYQETVSSCNEGDCLSDFEVPETMT</sequence>
<dbReference type="PANTHER" id="PTHR22504:SF0">
    <property type="entry name" value="REPRESSOR OF RNA POLYMERASE III TRANSCRIPTION MAF1 HOMOLOG"/>
    <property type="match status" value="1"/>
</dbReference>
<reference evidence="1 2" key="1">
    <citation type="journal article" date="2017" name="BMC Genomics">
        <title>Whole-genome assembly of Babesia ovata and comparative genomics between closely related pathogens.</title>
        <authorList>
            <person name="Yamagishi J."/>
            <person name="Asada M."/>
            <person name="Hakimi H."/>
            <person name="Tanaka T.Q."/>
            <person name="Sugimoto C."/>
            <person name="Kawazu S."/>
        </authorList>
    </citation>
    <scope>NUCLEOTIDE SEQUENCE [LARGE SCALE GENOMIC DNA]</scope>
    <source>
        <strain evidence="1 2">Miyake</strain>
    </source>
</reference>
<dbReference type="InterPro" id="IPR015257">
    <property type="entry name" value="Maf1"/>
</dbReference>
<comment type="caution">
    <text evidence="1">The sequence shown here is derived from an EMBL/GenBank/DDBJ whole genome shotgun (WGS) entry which is preliminary data.</text>
</comment>
<dbReference type="AlphaFoldDB" id="A0A2H6KES5"/>
<accession>A0A2H6KES5</accession>
<evidence type="ECO:0000313" key="1">
    <source>
        <dbReference type="EMBL" id="GBE61487.1"/>
    </source>
</evidence>
<dbReference type="GeneID" id="39875257"/>
<dbReference type="Proteomes" id="UP000236319">
    <property type="component" value="Unassembled WGS sequence"/>
</dbReference>
<dbReference type="Gene3D" id="3.40.1000.50">
    <property type="entry name" value="Repressor of RNA polymerase III transcription Maf1"/>
    <property type="match status" value="1"/>
</dbReference>
<dbReference type="OrthoDB" id="277029at2759"/>
<keyword evidence="2" id="KW-1185">Reference proteome</keyword>
<dbReference type="EMBL" id="BDSA01000003">
    <property type="protein sequence ID" value="GBE61487.1"/>
    <property type="molecule type" value="Genomic_DNA"/>
</dbReference>
<dbReference type="GO" id="GO:0005634">
    <property type="term" value="C:nucleus"/>
    <property type="evidence" value="ECO:0007669"/>
    <property type="project" value="TreeGrafter"/>
</dbReference>